<dbReference type="EMBL" id="GGEC01066968">
    <property type="protein sequence ID" value="MBX47452.1"/>
    <property type="molecule type" value="Transcribed_RNA"/>
</dbReference>
<proteinExistence type="predicted"/>
<accession>A0A2P2NYB6</accession>
<evidence type="ECO:0000313" key="1">
    <source>
        <dbReference type="EMBL" id="MBX47452.1"/>
    </source>
</evidence>
<reference evidence="1" key="1">
    <citation type="submission" date="2018-02" db="EMBL/GenBank/DDBJ databases">
        <title>Rhizophora mucronata_Transcriptome.</title>
        <authorList>
            <person name="Meera S.P."/>
            <person name="Sreeshan A."/>
            <person name="Augustine A."/>
        </authorList>
    </citation>
    <scope>NUCLEOTIDE SEQUENCE</scope>
    <source>
        <tissue evidence="1">Leaf</tissue>
    </source>
</reference>
<organism evidence="1">
    <name type="scientific">Rhizophora mucronata</name>
    <name type="common">Asiatic mangrove</name>
    <dbReference type="NCBI Taxonomy" id="61149"/>
    <lineage>
        <taxon>Eukaryota</taxon>
        <taxon>Viridiplantae</taxon>
        <taxon>Streptophyta</taxon>
        <taxon>Embryophyta</taxon>
        <taxon>Tracheophyta</taxon>
        <taxon>Spermatophyta</taxon>
        <taxon>Magnoliopsida</taxon>
        <taxon>eudicotyledons</taxon>
        <taxon>Gunneridae</taxon>
        <taxon>Pentapetalae</taxon>
        <taxon>rosids</taxon>
        <taxon>fabids</taxon>
        <taxon>Malpighiales</taxon>
        <taxon>Rhizophoraceae</taxon>
        <taxon>Rhizophora</taxon>
    </lineage>
</organism>
<name>A0A2P2NYB6_RHIMU</name>
<dbReference type="AlphaFoldDB" id="A0A2P2NYB6"/>
<sequence length="52" mass="5796">MNCPCCLSKLSSLDRTAALHSNFEVSENFEIVYQVADVHFAQLKQNFSSGSK</sequence>
<protein>
    <submittedName>
        <fullName evidence="1">Uncharacterized protein</fullName>
    </submittedName>
</protein>